<dbReference type="RefSeq" id="WP_189619209.1">
    <property type="nucleotide sequence ID" value="NZ_BMZA01000001.1"/>
</dbReference>
<dbReference type="Proteomes" id="UP000648075">
    <property type="component" value="Unassembled WGS sequence"/>
</dbReference>
<name>A0A918P9J4_9SPHN</name>
<dbReference type="AlphaFoldDB" id="A0A918P9J4"/>
<dbReference type="EMBL" id="BMZA01000001">
    <property type="protein sequence ID" value="GGY90738.1"/>
    <property type="molecule type" value="Genomic_DNA"/>
</dbReference>
<gene>
    <name evidence="1" type="ORF">GCM10011614_01770</name>
</gene>
<comment type="caution">
    <text evidence="1">The sequence shown here is derived from an EMBL/GenBank/DDBJ whole genome shotgun (WGS) entry which is preliminary data.</text>
</comment>
<proteinExistence type="predicted"/>
<evidence type="ECO:0000313" key="2">
    <source>
        <dbReference type="Proteomes" id="UP000648075"/>
    </source>
</evidence>
<protein>
    <submittedName>
        <fullName evidence="1">Uncharacterized protein</fullName>
    </submittedName>
</protein>
<accession>A0A918P9J4</accession>
<organism evidence="1 2">
    <name type="scientific">Novosphingobium colocasiae</name>
    <dbReference type="NCBI Taxonomy" id="1256513"/>
    <lineage>
        <taxon>Bacteria</taxon>
        <taxon>Pseudomonadati</taxon>
        <taxon>Pseudomonadota</taxon>
        <taxon>Alphaproteobacteria</taxon>
        <taxon>Sphingomonadales</taxon>
        <taxon>Sphingomonadaceae</taxon>
        <taxon>Novosphingobium</taxon>
    </lineage>
</organism>
<evidence type="ECO:0000313" key="1">
    <source>
        <dbReference type="EMBL" id="GGY90738.1"/>
    </source>
</evidence>
<reference evidence="1" key="1">
    <citation type="journal article" date="2014" name="Int. J. Syst. Evol. Microbiol.">
        <title>Complete genome sequence of Corynebacterium casei LMG S-19264T (=DSM 44701T), isolated from a smear-ripened cheese.</title>
        <authorList>
            <consortium name="US DOE Joint Genome Institute (JGI-PGF)"/>
            <person name="Walter F."/>
            <person name="Albersmeier A."/>
            <person name="Kalinowski J."/>
            <person name="Ruckert C."/>
        </authorList>
    </citation>
    <scope>NUCLEOTIDE SEQUENCE</scope>
    <source>
        <strain evidence="1">KCTC 32255</strain>
    </source>
</reference>
<keyword evidence="2" id="KW-1185">Reference proteome</keyword>
<reference evidence="1" key="2">
    <citation type="submission" date="2020-09" db="EMBL/GenBank/DDBJ databases">
        <authorList>
            <person name="Sun Q."/>
            <person name="Kim S."/>
        </authorList>
    </citation>
    <scope>NUCLEOTIDE SEQUENCE</scope>
    <source>
        <strain evidence="1">KCTC 32255</strain>
    </source>
</reference>
<sequence length="146" mass="15061">MISPFETLDAVRAFLADTLLAETPAHLRSELRAAIKLLAETGAQLDALPALLPAESGALLDLIDEAGATQTEDLRCRLAAGPAALTDQLALQDAIGIRVGEVLCALHGRSDPAAADLAARIVATLAGQAQARLGWQSVFATGEEPG</sequence>